<evidence type="ECO:0000313" key="4">
    <source>
        <dbReference type="Proteomes" id="UP000653674"/>
    </source>
</evidence>
<feature type="transmembrane region" description="Helical" evidence="2">
    <location>
        <begin position="76"/>
        <end position="96"/>
    </location>
</feature>
<keyword evidence="2" id="KW-0812">Transmembrane</keyword>
<evidence type="ECO:0000256" key="2">
    <source>
        <dbReference type="SAM" id="Phobius"/>
    </source>
</evidence>
<dbReference type="AlphaFoldDB" id="A0A8J3LKU0"/>
<protein>
    <recommendedName>
        <fullName evidence="5">DUF4190 domain-containing protein</fullName>
    </recommendedName>
</protein>
<evidence type="ECO:0000313" key="3">
    <source>
        <dbReference type="EMBL" id="GIG73229.1"/>
    </source>
</evidence>
<keyword evidence="2" id="KW-0472">Membrane</keyword>
<reference evidence="3" key="1">
    <citation type="submission" date="2021-01" db="EMBL/GenBank/DDBJ databases">
        <title>Whole genome shotgun sequence of Planosporangium flavigriseum NBRC 105377.</title>
        <authorList>
            <person name="Komaki H."/>
            <person name="Tamura T."/>
        </authorList>
    </citation>
    <scope>NUCLEOTIDE SEQUENCE</scope>
    <source>
        <strain evidence="3">NBRC 105377</strain>
    </source>
</reference>
<evidence type="ECO:0000256" key="1">
    <source>
        <dbReference type="SAM" id="MobiDB-lite"/>
    </source>
</evidence>
<dbReference type="Proteomes" id="UP000653674">
    <property type="component" value="Unassembled WGS sequence"/>
</dbReference>
<keyword evidence="4" id="KW-1185">Reference proteome</keyword>
<organism evidence="3 4">
    <name type="scientific">Planosporangium flavigriseum</name>
    <dbReference type="NCBI Taxonomy" id="373681"/>
    <lineage>
        <taxon>Bacteria</taxon>
        <taxon>Bacillati</taxon>
        <taxon>Actinomycetota</taxon>
        <taxon>Actinomycetes</taxon>
        <taxon>Micromonosporales</taxon>
        <taxon>Micromonosporaceae</taxon>
        <taxon>Planosporangium</taxon>
    </lineage>
</organism>
<feature type="compositionally biased region" description="Basic and acidic residues" evidence="1">
    <location>
        <begin position="9"/>
        <end position="27"/>
    </location>
</feature>
<name>A0A8J3LKU0_9ACTN</name>
<accession>A0A8J3LKU0</accession>
<evidence type="ECO:0008006" key="5">
    <source>
        <dbReference type="Google" id="ProtNLM"/>
    </source>
</evidence>
<keyword evidence="2" id="KW-1133">Transmembrane helix</keyword>
<feature type="region of interest" description="Disordered" evidence="1">
    <location>
        <begin position="1"/>
        <end position="27"/>
    </location>
</feature>
<feature type="transmembrane region" description="Helical" evidence="2">
    <location>
        <begin position="105"/>
        <end position="124"/>
    </location>
</feature>
<proteinExistence type="predicted"/>
<gene>
    <name evidence="3" type="ORF">Pfl04_16330</name>
</gene>
<dbReference type="EMBL" id="BONU01000008">
    <property type="protein sequence ID" value="GIG73229.1"/>
    <property type="molecule type" value="Genomic_DNA"/>
</dbReference>
<comment type="caution">
    <text evidence="3">The sequence shown here is derived from an EMBL/GenBank/DDBJ whole genome shotgun (WGS) entry which is preliminary data.</text>
</comment>
<feature type="transmembrane region" description="Helical" evidence="2">
    <location>
        <begin position="51"/>
        <end position="70"/>
    </location>
</feature>
<sequence length="155" mass="16432">MRPSMADRPVAERDRAETVAERDRADAVADRDRVDAVDAERAEPARWAHTSFTSTLSLILGVCATLAALSGRLAPLGVAIGVVGLVFAAAGLSAVARRHVTGHHVALLGLAFSIAGVVLGILAITKALPWLDGGADQAAQLRDWLDAHLPWMRNW</sequence>